<keyword evidence="1" id="KW-0472">Membrane</keyword>
<dbReference type="EnsemblMetazoa" id="BGLB032357-RB">
    <property type="protein sequence ID" value="BGLB032357-PB"/>
    <property type="gene ID" value="BGLB032357"/>
</dbReference>
<evidence type="ECO:0000313" key="3">
    <source>
        <dbReference type="Proteomes" id="UP000076420"/>
    </source>
</evidence>
<dbReference type="VEuPathDB" id="VectorBase:BGLB032357"/>
<dbReference type="VEuPathDB" id="VectorBase:BGLAX_036991"/>
<reference evidence="2" key="1">
    <citation type="submission" date="2020-05" db="UniProtKB">
        <authorList>
            <consortium name="EnsemblMetazoa"/>
        </authorList>
    </citation>
    <scope>IDENTIFICATION</scope>
    <source>
        <strain evidence="2">BB02</strain>
    </source>
</reference>
<protein>
    <recommendedName>
        <fullName evidence="4">TNF family profile domain-containing protein</fullName>
    </recommendedName>
</protein>
<evidence type="ECO:0000256" key="1">
    <source>
        <dbReference type="SAM" id="Phobius"/>
    </source>
</evidence>
<gene>
    <name evidence="2" type="primary">106070104</name>
</gene>
<dbReference type="OrthoDB" id="6129561at2759"/>
<dbReference type="AlphaFoldDB" id="A0A2C9LLE6"/>
<evidence type="ECO:0000313" key="2">
    <source>
        <dbReference type="EnsemblMetazoa" id="BGLB032357-PB"/>
    </source>
</evidence>
<dbReference type="InterPro" id="IPR008983">
    <property type="entry name" value="Tumour_necrosis_fac-like_dom"/>
</dbReference>
<sequence>MFADKKDQDLVEKTTDVQDRSFVHSALVKLLFHLVFVLLLTVVVLSVYLFQLQRRVHHLETYLLDLDHRNALAVARNNLDQDLAADLSVQDGEVIKHKENIEPGHLQRLSESQFNSKNGKTKSRDTTQVTETFFHKLTRNVRNVQSTNCKINIHDVLQSYCEDVNKKKVPPKKSVSLESASYEAKFYKIFPYKTLKSKAAGENTFTERELWAPHIAVVNIENIITYPSKDSPLGIFNVSNESAITPLVHVNNWKRGEFTVDKSGLYSVHFNITLIDKLSNTNIGLFVNNRAMLACPPGGFICPSNYFDSSRYRICNIQGVLALRNGDVIVLKTMVPNTIIRLESGKASLLYFVLLSEDKTEQGSS</sequence>
<dbReference type="SUPFAM" id="SSF49842">
    <property type="entry name" value="TNF-like"/>
    <property type="match status" value="1"/>
</dbReference>
<dbReference type="Proteomes" id="UP000076420">
    <property type="component" value="Unassembled WGS sequence"/>
</dbReference>
<name>A0A2C9LLE6_BIOGL</name>
<dbReference type="KEGG" id="bgt:106070104"/>
<feature type="transmembrane region" description="Helical" evidence="1">
    <location>
        <begin position="30"/>
        <end position="50"/>
    </location>
</feature>
<keyword evidence="1" id="KW-0812">Transmembrane</keyword>
<dbReference type="EnsemblMetazoa" id="BGLB032357-RE">
    <property type="protein sequence ID" value="BGLB032357-PE"/>
    <property type="gene ID" value="BGLB032357"/>
</dbReference>
<evidence type="ECO:0008006" key="4">
    <source>
        <dbReference type="Google" id="ProtNLM"/>
    </source>
</evidence>
<keyword evidence="1" id="KW-1133">Transmembrane helix</keyword>
<dbReference type="Gene3D" id="2.60.120.40">
    <property type="match status" value="1"/>
</dbReference>
<proteinExistence type="predicted"/>
<organism evidence="2 3">
    <name type="scientific">Biomphalaria glabrata</name>
    <name type="common">Bloodfluke planorb</name>
    <name type="synonym">Freshwater snail</name>
    <dbReference type="NCBI Taxonomy" id="6526"/>
    <lineage>
        <taxon>Eukaryota</taxon>
        <taxon>Metazoa</taxon>
        <taxon>Spiralia</taxon>
        <taxon>Lophotrochozoa</taxon>
        <taxon>Mollusca</taxon>
        <taxon>Gastropoda</taxon>
        <taxon>Heterobranchia</taxon>
        <taxon>Euthyneura</taxon>
        <taxon>Panpulmonata</taxon>
        <taxon>Hygrophila</taxon>
        <taxon>Lymnaeoidea</taxon>
        <taxon>Planorbidae</taxon>
        <taxon>Biomphalaria</taxon>
    </lineage>
</organism>
<accession>A0A2C9LLE6</accession>
<dbReference type="EnsemblMetazoa" id="BGLB032357-RA">
    <property type="protein sequence ID" value="BGLB032357-PA"/>
    <property type="gene ID" value="BGLB032357"/>
</dbReference>